<feature type="compositionally biased region" description="Basic and acidic residues" evidence="1">
    <location>
        <begin position="330"/>
        <end position="346"/>
    </location>
</feature>
<dbReference type="EMBL" id="OX459125">
    <property type="protein sequence ID" value="CAI9115833.1"/>
    <property type="molecule type" value="Genomic_DNA"/>
</dbReference>
<feature type="region of interest" description="Disordered" evidence="1">
    <location>
        <begin position="294"/>
        <end position="436"/>
    </location>
</feature>
<protein>
    <submittedName>
        <fullName evidence="2">OLC1v1016838C3</fullName>
    </submittedName>
</protein>
<feature type="compositionally biased region" description="Polar residues" evidence="1">
    <location>
        <begin position="606"/>
        <end position="616"/>
    </location>
</feature>
<feature type="compositionally biased region" description="Basic and acidic residues" evidence="1">
    <location>
        <begin position="514"/>
        <end position="536"/>
    </location>
</feature>
<sequence length="1027" mass="115073">MAAAKSDFAQKLLHDLRLRKERMSSSATQNSSSSKPTFRGAQGNPGTLHKGSKNVTAIEPVRSRSGNSVSRRTSGSAGSFHLEGSSNQIFLYDRGRSAGHAGELPTTLSFAIENGGKFSRIDASGTNPLLTFLRHISRRSYDPVRTHTKSNMLSRSSNNHVPTYSHIHIHDISRGVQKLNQILRTCSNGVNFDRYSVEVGQELLRGAMDLEESLRMLINMQEASDYMLNSQRKNKIKLLEENEDDQTETAKEDDLKIVARPRFSFDKPKNQQSNKEAPCYKQHLMALTYLEGSPKLPEKQPHQNKSKPNSFSHSRSASCVPDFKSLCSDSEPKEHTKSPSKPEKGRISNVIAKLMGLDELSPKEGSNAPVRELSSNKKEVIASKTSPINEASQHQDERNGRAVSNNKQATTTFRTSMLDSKPMPEAESIPPHSKGSSRVIISEIHWQNLEVATRKYAGPGSKTITVTADKQELNGVKERDRLPGYKEMLQEKEKNSNNKAENKELLAKVVHQQNEPERPVSSKAEDGSDKNMELKRSAIQASKKNAHSQERSRQQIKEEVHELRQRGLLKKSDQLEQKRKERLPKPKKQVNESKGNQVKAMVASKVNRTTKSSQTKKPYGTLAPAEVNKKKAMEHKEVKFSKTLSSRKLHEDSGVQEFSINQPSQRKNGICTKAFEDQNCQVNVASNTGSLTPDVLPASPDQNDDQQNDKTLSSCDGDEQESSNHPEDTEVYTPRFDKPEESTDTANVEDLLPSVAEQVNFSISGEDSCRIVDTPETQLRNQKTAETFTDTHEVPEDHILVHRATEPSDKVLQDRYKGANEESRGVSKVMQNELKKIQAKKAAKPLTESEKNLKEKLIKGQQFLNTAEAFFKLNIPVSILDDSNDQCGQDAETKLILDCGYELLKKKGQRLEVSVYPRKQMSVTVANKVNSLDDLIRQLSQDFNTLKSYGGNSSPELETADCLSKMLEKDFEKSHSEVSSMWDCNWISDPFGFQEYDEIVKELEKHLLNGLLNEITQELLLLGLVLA</sequence>
<dbReference type="AlphaFoldDB" id="A0AAV1E834"/>
<name>A0AAV1E834_OLDCO</name>
<feature type="compositionally biased region" description="Polar residues" evidence="1">
    <location>
        <begin position="383"/>
        <end position="392"/>
    </location>
</feature>
<evidence type="ECO:0000313" key="2">
    <source>
        <dbReference type="EMBL" id="CAI9115833.1"/>
    </source>
</evidence>
<dbReference type="PANTHER" id="PTHR34282">
    <property type="entry name" value="OS01G0228800 PROTEIN-RELATED"/>
    <property type="match status" value="1"/>
</dbReference>
<feature type="compositionally biased region" description="Polar residues" evidence="1">
    <location>
        <begin position="402"/>
        <end position="418"/>
    </location>
</feature>
<dbReference type="Proteomes" id="UP001161247">
    <property type="component" value="Chromosome 8"/>
</dbReference>
<feature type="compositionally biased region" description="Basic and acidic residues" evidence="1">
    <location>
        <begin position="547"/>
        <end position="579"/>
    </location>
</feature>
<evidence type="ECO:0000313" key="3">
    <source>
        <dbReference type="Proteomes" id="UP001161247"/>
    </source>
</evidence>
<accession>A0AAV1E834</accession>
<feature type="compositionally biased region" description="Low complexity" evidence="1">
    <location>
        <begin position="63"/>
        <end position="76"/>
    </location>
</feature>
<keyword evidence="3" id="KW-1185">Reference proteome</keyword>
<feature type="compositionally biased region" description="Basic and acidic residues" evidence="1">
    <location>
        <begin position="627"/>
        <end position="640"/>
    </location>
</feature>
<dbReference type="PANTHER" id="PTHR34282:SF1">
    <property type="entry name" value="DUF3741 DOMAIN-CONTAINING PROTEIN"/>
    <property type="match status" value="1"/>
</dbReference>
<evidence type="ECO:0000256" key="1">
    <source>
        <dbReference type="SAM" id="MobiDB-lite"/>
    </source>
</evidence>
<feature type="region of interest" description="Disordered" evidence="1">
    <location>
        <begin position="456"/>
        <end position="661"/>
    </location>
</feature>
<feature type="compositionally biased region" description="Basic and acidic residues" evidence="1">
    <location>
        <begin position="469"/>
        <end position="506"/>
    </location>
</feature>
<reference evidence="2" key="1">
    <citation type="submission" date="2023-03" db="EMBL/GenBank/DDBJ databases">
        <authorList>
            <person name="Julca I."/>
        </authorList>
    </citation>
    <scope>NUCLEOTIDE SEQUENCE</scope>
</reference>
<feature type="region of interest" description="Disordered" evidence="1">
    <location>
        <begin position="685"/>
        <end position="747"/>
    </location>
</feature>
<gene>
    <name evidence="2" type="ORF">OLC1_LOCUS22278</name>
</gene>
<feature type="compositionally biased region" description="Low complexity" evidence="1">
    <location>
        <begin position="24"/>
        <end position="34"/>
    </location>
</feature>
<proteinExistence type="predicted"/>
<feature type="region of interest" description="Disordered" evidence="1">
    <location>
        <begin position="15"/>
        <end position="80"/>
    </location>
</feature>
<feature type="compositionally biased region" description="Polar residues" evidence="1">
    <location>
        <begin position="306"/>
        <end position="317"/>
    </location>
</feature>
<organism evidence="2 3">
    <name type="scientific">Oldenlandia corymbosa var. corymbosa</name>
    <dbReference type="NCBI Taxonomy" id="529605"/>
    <lineage>
        <taxon>Eukaryota</taxon>
        <taxon>Viridiplantae</taxon>
        <taxon>Streptophyta</taxon>
        <taxon>Embryophyta</taxon>
        <taxon>Tracheophyta</taxon>
        <taxon>Spermatophyta</taxon>
        <taxon>Magnoliopsida</taxon>
        <taxon>eudicotyledons</taxon>
        <taxon>Gunneridae</taxon>
        <taxon>Pentapetalae</taxon>
        <taxon>asterids</taxon>
        <taxon>lamiids</taxon>
        <taxon>Gentianales</taxon>
        <taxon>Rubiaceae</taxon>
        <taxon>Rubioideae</taxon>
        <taxon>Spermacoceae</taxon>
        <taxon>Hedyotis-Oldenlandia complex</taxon>
        <taxon>Oldenlandia</taxon>
    </lineage>
</organism>